<keyword evidence="3" id="KW-1185">Reference proteome</keyword>
<sequence>MNLRCDEKCRKGRKLKRFAHAGYRSRSLRGRRVHGPTDPREMEDVISLSSDDSDVEIVGSFSKFSVKLPLSEVRVDLEAKNVSIPPHFIDLTDPRWSFPKLKLHNRENSTDRSVIDLTASNAKEIYVDTENLSPKRDDPPEPDDKGDCKLLKDDDRNLLKRPPTDCLVFTPHAPKQRRLNSPSQREEQEPLKSICPETPVVKLLRSPFLECRVTELKRSTPSVRSDSPSEMPLHCTELNSKDEALKHVDNLREPIAAVIEEKTEGLAVAQLLENEAQKLQGLVDSSNPGEESSAATPGKQNTNEDGFLLSECNSSRSSTPSSQDESQRNALGSNLKQAGSEKAECSQSSPSDVSSPQSLTTGSNSCLESFSPVSLDCDSQSDKVCGDALAGKTPEWQLETEKYGDLGPDSPVSLLWRGDSDGEDTGEEGRFTTASTEDKRYVCPTFLRRVMARHAHISNEDESESLETPEVLCRQSLSLVYSTIDECYPESTLQLLSDLLQPGYYPPKDILVHLLRGILLDPQCPYYLCVQAFNLLMRTQRHHTATKSSVPWDWELLTSIMSNQDQRRERGGEVVCMFLEYIVQTLEDDFYLKRSSSSLSHSLAKATLSCDQQFPRVRDVIKWLFSAIMNSTEHGANEGAARKREEQIRIVCMFQKMLSLALEVDRCPALSSAKLSQELFHMLLSDAPLRARRMLLLDSLQSKLLRCKLLEHLLDYACPQKLAVPMSLTLLLHFMKNCTLAPDPTDGTERWLKWEELVHLLWMLLLSYNKAMKGYLSSSYRKQSDKAGPPVYKPHDMVSKAAVREAVEAFLSRSQADLDQALPLHVEESLTYLQDYLLDICHN</sequence>
<dbReference type="AlphaFoldDB" id="A0A3B3HTF7"/>
<dbReference type="Proteomes" id="UP000001038">
    <property type="component" value="Chromosome 10"/>
</dbReference>
<accession>A0A3B3HTF7</accession>
<feature type="compositionally biased region" description="Polar residues" evidence="1">
    <location>
        <begin position="283"/>
        <end position="304"/>
    </location>
</feature>
<protein>
    <submittedName>
        <fullName evidence="2">SUMO interacting motifs containing 1</fullName>
    </submittedName>
</protein>
<dbReference type="Bgee" id="ENSORLG00000021925">
    <property type="expression patterns" value="Expressed in testis and 14 other cell types or tissues"/>
</dbReference>
<dbReference type="STRING" id="8090.ENSORLP00000035040"/>
<dbReference type="PANTHER" id="PTHR23187">
    <property type="entry name" value="FLJ44216 PROTEIN-RELATED"/>
    <property type="match status" value="1"/>
</dbReference>
<dbReference type="InParanoid" id="A0A3B3HTF7"/>
<reference evidence="2" key="3">
    <citation type="submission" date="2025-09" db="UniProtKB">
        <authorList>
            <consortium name="Ensembl"/>
        </authorList>
    </citation>
    <scope>IDENTIFICATION</scope>
    <source>
        <strain evidence="2">Hd-rR</strain>
    </source>
</reference>
<evidence type="ECO:0000313" key="3">
    <source>
        <dbReference type="Proteomes" id="UP000001038"/>
    </source>
</evidence>
<dbReference type="PANTHER" id="PTHR23187:SF3">
    <property type="entry name" value="SUMO-INTERACTING MOTIF-CONTAINING PROTEIN 1"/>
    <property type="match status" value="1"/>
</dbReference>
<dbReference type="OrthoDB" id="6088715at2759"/>
<evidence type="ECO:0000313" key="2">
    <source>
        <dbReference type="Ensembl" id="ENSORLP00000035040.1"/>
    </source>
</evidence>
<evidence type="ECO:0000256" key="1">
    <source>
        <dbReference type="SAM" id="MobiDB-lite"/>
    </source>
</evidence>
<reference evidence="2" key="2">
    <citation type="submission" date="2025-08" db="UniProtKB">
        <authorList>
            <consortium name="Ensembl"/>
        </authorList>
    </citation>
    <scope>IDENTIFICATION</scope>
    <source>
        <strain evidence="2">Hd-rR</strain>
    </source>
</reference>
<dbReference type="InterPro" id="IPR052119">
    <property type="entry name" value="ElonginBC-PRC2_ViralRestrict"/>
</dbReference>
<dbReference type="Ensembl" id="ENSORLT00000043515.1">
    <property type="protein sequence ID" value="ENSORLP00000035040.1"/>
    <property type="gene ID" value="ENSORLG00000021925.1"/>
</dbReference>
<dbReference type="CTD" id="375484"/>
<proteinExistence type="predicted"/>
<organism evidence="2 3">
    <name type="scientific">Oryzias latipes</name>
    <name type="common">Japanese rice fish</name>
    <name type="synonym">Japanese killifish</name>
    <dbReference type="NCBI Taxonomy" id="8090"/>
    <lineage>
        <taxon>Eukaryota</taxon>
        <taxon>Metazoa</taxon>
        <taxon>Chordata</taxon>
        <taxon>Craniata</taxon>
        <taxon>Vertebrata</taxon>
        <taxon>Euteleostomi</taxon>
        <taxon>Actinopterygii</taxon>
        <taxon>Neopterygii</taxon>
        <taxon>Teleostei</taxon>
        <taxon>Neoteleostei</taxon>
        <taxon>Acanthomorphata</taxon>
        <taxon>Ovalentaria</taxon>
        <taxon>Atherinomorphae</taxon>
        <taxon>Beloniformes</taxon>
        <taxon>Adrianichthyidae</taxon>
        <taxon>Oryziinae</taxon>
        <taxon>Oryzias</taxon>
    </lineage>
</organism>
<reference evidence="2 3" key="1">
    <citation type="journal article" date="2007" name="Nature">
        <title>The medaka draft genome and insights into vertebrate genome evolution.</title>
        <authorList>
            <person name="Kasahara M."/>
            <person name="Naruse K."/>
            <person name="Sasaki S."/>
            <person name="Nakatani Y."/>
            <person name="Qu W."/>
            <person name="Ahsan B."/>
            <person name="Yamada T."/>
            <person name="Nagayasu Y."/>
            <person name="Doi K."/>
            <person name="Kasai Y."/>
            <person name="Jindo T."/>
            <person name="Kobayashi D."/>
            <person name="Shimada A."/>
            <person name="Toyoda A."/>
            <person name="Kuroki Y."/>
            <person name="Fujiyama A."/>
            <person name="Sasaki T."/>
            <person name="Shimizu A."/>
            <person name="Asakawa S."/>
            <person name="Shimizu N."/>
            <person name="Hashimoto S."/>
            <person name="Yang J."/>
            <person name="Lee Y."/>
            <person name="Matsushima K."/>
            <person name="Sugano S."/>
            <person name="Sakaizumi M."/>
            <person name="Narita T."/>
            <person name="Ohishi K."/>
            <person name="Haga S."/>
            <person name="Ohta F."/>
            <person name="Nomoto H."/>
            <person name="Nogata K."/>
            <person name="Morishita T."/>
            <person name="Endo T."/>
            <person name="Shin-I T."/>
            <person name="Takeda H."/>
            <person name="Morishita S."/>
            <person name="Kohara Y."/>
        </authorList>
    </citation>
    <scope>NUCLEOTIDE SEQUENCE [LARGE SCALE GENOMIC DNA]</scope>
    <source>
        <strain evidence="2 3">Hd-rR</strain>
    </source>
</reference>
<dbReference type="GO" id="GO:0032184">
    <property type="term" value="F:SUMO polymer binding"/>
    <property type="evidence" value="ECO:0000318"/>
    <property type="project" value="GO_Central"/>
</dbReference>
<dbReference type="RefSeq" id="XP_004073523.1">
    <property type="nucleotide sequence ID" value="XM_004073475.4"/>
</dbReference>
<feature type="compositionally biased region" description="Polar residues" evidence="1">
    <location>
        <begin position="311"/>
        <end position="337"/>
    </location>
</feature>
<dbReference type="GeneTree" id="ENSGT00940000153451"/>
<dbReference type="KEGG" id="ola:101156985"/>
<dbReference type="GeneID" id="101156985"/>
<feature type="compositionally biased region" description="Low complexity" evidence="1">
    <location>
        <begin position="346"/>
        <end position="358"/>
    </location>
</feature>
<feature type="region of interest" description="Disordered" evidence="1">
    <location>
        <begin position="126"/>
        <end position="191"/>
    </location>
</feature>
<feature type="compositionally biased region" description="Basic and acidic residues" evidence="1">
    <location>
        <begin position="133"/>
        <end position="158"/>
    </location>
</feature>
<name>A0A3B3HTF7_ORYLA</name>
<gene>
    <name evidence="2" type="primary">simc1</name>
</gene>
<feature type="region of interest" description="Disordered" evidence="1">
    <location>
        <begin position="283"/>
        <end position="364"/>
    </location>
</feature>